<dbReference type="AlphaFoldDB" id="W6RDC6"/>
<proteinExistence type="predicted"/>
<gene>
    <name evidence="1" type="ORF">LPU83_1007</name>
</gene>
<name>W6RDC6_9HYPH</name>
<evidence type="ECO:0000313" key="1">
    <source>
        <dbReference type="EMBL" id="CDM56683.1"/>
    </source>
</evidence>
<sequence length="67" mass="6922">MLLIVVAYRFATSPLLLVDGKPNILILAVSATAAFHQAVGVSYAAVVLARVYISAEQGSKEFSGAAA</sequence>
<dbReference type="EMBL" id="HG916852">
    <property type="protein sequence ID" value="CDM56683.1"/>
    <property type="molecule type" value="Genomic_DNA"/>
</dbReference>
<dbReference type="HOGENOM" id="CLU_2809521_0_0_5"/>
<keyword evidence="2" id="KW-1185">Reference proteome</keyword>
<dbReference type="PATRIC" id="fig|348824.6.peg.1090"/>
<organism evidence="1 2">
    <name type="scientific">Rhizobium favelukesii</name>
    <dbReference type="NCBI Taxonomy" id="348824"/>
    <lineage>
        <taxon>Bacteria</taxon>
        <taxon>Pseudomonadati</taxon>
        <taxon>Pseudomonadota</taxon>
        <taxon>Alphaproteobacteria</taxon>
        <taxon>Hyphomicrobiales</taxon>
        <taxon>Rhizobiaceae</taxon>
        <taxon>Rhizobium/Agrobacterium group</taxon>
        <taxon>Rhizobium</taxon>
    </lineage>
</organism>
<accession>W6RDC6</accession>
<dbReference type="KEGG" id="rhl:LPU83_1007"/>
<reference evidence="1" key="1">
    <citation type="submission" date="2013-11" db="EMBL/GenBank/DDBJ databases">
        <title>Draft genome sequence of the broad-host-range Rhizobium sp. LPU83 strain, a member of the low-genetic diversity Oregon-like Rhizobium sp. group.</title>
        <authorList>
            <person name="Wibberg D."/>
            <person name="Puehler A."/>
            <person name="Schlueter A."/>
        </authorList>
    </citation>
    <scope>NUCLEOTIDE SEQUENCE [LARGE SCALE GENOMIC DNA]</scope>
    <source>
        <strain evidence="1">LPU83</strain>
    </source>
</reference>
<dbReference type="Proteomes" id="UP000019443">
    <property type="component" value="Chromosome"/>
</dbReference>
<evidence type="ECO:0000313" key="2">
    <source>
        <dbReference type="Proteomes" id="UP000019443"/>
    </source>
</evidence>
<protein>
    <submittedName>
        <fullName evidence="1">Uncharacterized protein</fullName>
    </submittedName>
</protein>